<dbReference type="OrthoDB" id="1096411at2"/>
<dbReference type="GO" id="GO:0003700">
    <property type="term" value="F:DNA-binding transcription factor activity"/>
    <property type="evidence" value="ECO:0007669"/>
    <property type="project" value="InterPro"/>
</dbReference>
<dbReference type="SMART" id="SM00342">
    <property type="entry name" value="HTH_ARAC"/>
    <property type="match status" value="1"/>
</dbReference>
<dbReference type="Gene3D" id="1.10.10.60">
    <property type="entry name" value="Homeodomain-like"/>
    <property type="match status" value="1"/>
</dbReference>
<accession>A0A1M6A3C0</accession>
<dbReference type="SUPFAM" id="SSF51215">
    <property type="entry name" value="Regulatory protein AraC"/>
    <property type="match status" value="1"/>
</dbReference>
<dbReference type="GO" id="GO:0043565">
    <property type="term" value="F:sequence-specific DNA binding"/>
    <property type="evidence" value="ECO:0007669"/>
    <property type="project" value="InterPro"/>
</dbReference>
<keyword evidence="2" id="KW-0238">DNA-binding</keyword>
<evidence type="ECO:0000256" key="1">
    <source>
        <dbReference type="ARBA" id="ARBA00023015"/>
    </source>
</evidence>
<keyword evidence="1" id="KW-0805">Transcription regulation</keyword>
<dbReference type="RefSeq" id="WP_073312395.1">
    <property type="nucleotide sequence ID" value="NZ_FQYP01000001.1"/>
</dbReference>
<evidence type="ECO:0000313" key="6">
    <source>
        <dbReference type="Proteomes" id="UP000184432"/>
    </source>
</evidence>
<keyword evidence="3" id="KW-0804">Transcription</keyword>
<sequence length="290" mass="34651">MKHVKFNKSLCGVDLLLNVLRIKYESSIVFSDDVYTTDFFQIVFIKEANGTLLLNDQTITLEDNSIVFITENQRYQWDVDQEKFDATILVFQEDFLNDFFADQYFTYRLLYFYQTDFPLYLNVSENIKNDYLEKLKEIKTDLQHPKSDSVHLIRSILYYLLIQLNRLYSEQYNITSTISNDNLAYQFRKLVEQHIYEKQRIDDYTDILKVSRVTLNKTISKHFNVTTTEFLKSRLAFEIKMKLLFTMSTIEELADIFHFSESNHLSRFFKNQTGLTPKEYRLSYQNGSYS</sequence>
<organism evidence="5 6">
    <name type="scientific">Aquimarina spongiae</name>
    <dbReference type="NCBI Taxonomy" id="570521"/>
    <lineage>
        <taxon>Bacteria</taxon>
        <taxon>Pseudomonadati</taxon>
        <taxon>Bacteroidota</taxon>
        <taxon>Flavobacteriia</taxon>
        <taxon>Flavobacteriales</taxon>
        <taxon>Flavobacteriaceae</taxon>
        <taxon>Aquimarina</taxon>
    </lineage>
</organism>
<name>A0A1M6A3C0_9FLAO</name>
<dbReference type="InterPro" id="IPR037923">
    <property type="entry name" value="HTH-like"/>
</dbReference>
<protein>
    <submittedName>
        <fullName evidence="5">Transcriptional regulator</fullName>
    </submittedName>
</protein>
<feature type="domain" description="HTH araC/xylS-type" evidence="4">
    <location>
        <begin position="185"/>
        <end position="283"/>
    </location>
</feature>
<dbReference type="EMBL" id="FQYP01000001">
    <property type="protein sequence ID" value="SHI30948.1"/>
    <property type="molecule type" value="Genomic_DNA"/>
</dbReference>
<dbReference type="InterPro" id="IPR009057">
    <property type="entry name" value="Homeodomain-like_sf"/>
</dbReference>
<dbReference type="STRING" id="570521.SAMN04488508_10157"/>
<reference evidence="6" key="1">
    <citation type="submission" date="2016-11" db="EMBL/GenBank/DDBJ databases">
        <authorList>
            <person name="Varghese N."/>
            <person name="Submissions S."/>
        </authorList>
    </citation>
    <scope>NUCLEOTIDE SEQUENCE [LARGE SCALE GENOMIC DNA]</scope>
    <source>
        <strain evidence="6">DSM 22623</strain>
    </source>
</reference>
<evidence type="ECO:0000256" key="2">
    <source>
        <dbReference type="ARBA" id="ARBA00023125"/>
    </source>
</evidence>
<evidence type="ECO:0000313" key="5">
    <source>
        <dbReference type="EMBL" id="SHI30948.1"/>
    </source>
</evidence>
<dbReference type="PANTHER" id="PTHR43280:SF32">
    <property type="entry name" value="TRANSCRIPTIONAL REGULATORY PROTEIN"/>
    <property type="match status" value="1"/>
</dbReference>
<evidence type="ECO:0000256" key="3">
    <source>
        <dbReference type="ARBA" id="ARBA00023163"/>
    </source>
</evidence>
<dbReference type="SUPFAM" id="SSF46689">
    <property type="entry name" value="Homeodomain-like"/>
    <property type="match status" value="1"/>
</dbReference>
<gene>
    <name evidence="5" type="ORF">SAMN04488508_10157</name>
</gene>
<dbReference type="Proteomes" id="UP000184432">
    <property type="component" value="Unassembled WGS sequence"/>
</dbReference>
<proteinExistence type="predicted"/>
<dbReference type="AlphaFoldDB" id="A0A1M6A3C0"/>
<evidence type="ECO:0000259" key="4">
    <source>
        <dbReference type="PROSITE" id="PS01124"/>
    </source>
</evidence>
<dbReference type="InterPro" id="IPR018060">
    <property type="entry name" value="HTH_AraC"/>
</dbReference>
<dbReference type="Pfam" id="PF12833">
    <property type="entry name" value="HTH_18"/>
    <property type="match status" value="1"/>
</dbReference>
<dbReference type="PROSITE" id="PS01124">
    <property type="entry name" value="HTH_ARAC_FAMILY_2"/>
    <property type="match status" value="1"/>
</dbReference>
<dbReference type="PANTHER" id="PTHR43280">
    <property type="entry name" value="ARAC-FAMILY TRANSCRIPTIONAL REGULATOR"/>
    <property type="match status" value="1"/>
</dbReference>
<keyword evidence="6" id="KW-1185">Reference proteome</keyword>